<dbReference type="Gene3D" id="1.10.630.10">
    <property type="entry name" value="Cytochrome P450"/>
    <property type="match status" value="2"/>
</dbReference>
<name>A0A5A7T876_CUCMM</name>
<keyword evidence="7" id="KW-0812">Transmembrane</keyword>
<dbReference type="OrthoDB" id="2789670at2759"/>
<dbReference type="AlphaFoldDB" id="A0A5A7T876"/>
<comment type="cofactor">
    <cofactor evidence="5">
        <name>heme</name>
        <dbReference type="ChEBI" id="CHEBI:30413"/>
    </cofactor>
</comment>
<keyword evidence="6" id="KW-0503">Monooxygenase</keyword>
<organism evidence="8 9">
    <name type="scientific">Cucumis melo var. makuwa</name>
    <name type="common">Oriental melon</name>
    <dbReference type="NCBI Taxonomy" id="1194695"/>
    <lineage>
        <taxon>Eukaryota</taxon>
        <taxon>Viridiplantae</taxon>
        <taxon>Streptophyta</taxon>
        <taxon>Embryophyta</taxon>
        <taxon>Tracheophyta</taxon>
        <taxon>Spermatophyta</taxon>
        <taxon>Magnoliopsida</taxon>
        <taxon>eudicotyledons</taxon>
        <taxon>Gunneridae</taxon>
        <taxon>Pentapetalae</taxon>
        <taxon>rosids</taxon>
        <taxon>fabids</taxon>
        <taxon>Cucurbitales</taxon>
        <taxon>Cucurbitaceae</taxon>
        <taxon>Benincaseae</taxon>
        <taxon>Cucumis</taxon>
    </lineage>
</organism>
<keyword evidence="7" id="KW-0472">Membrane</keyword>
<keyword evidence="7" id="KW-1133">Transmembrane helix</keyword>
<gene>
    <name evidence="8" type="ORF">E6C27_scaffold558G00040</name>
</gene>
<protein>
    <submittedName>
        <fullName evidence="8">Flavonoid 3'-monooxygenase-like</fullName>
    </submittedName>
</protein>
<dbReference type="EMBL" id="SSTE01018296">
    <property type="protein sequence ID" value="KAA0039674.1"/>
    <property type="molecule type" value="Genomic_DNA"/>
</dbReference>
<dbReference type="PROSITE" id="PS00086">
    <property type="entry name" value="CYTOCHROME_P450"/>
    <property type="match status" value="1"/>
</dbReference>
<dbReference type="InterPro" id="IPR036396">
    <property type="entry name" value="Cyt_P450_sf"/>
</dbReference>
<dbReference type="PANTHER" id="PTHR47951">
    <property type="entry name" value="OS08G0547900 PROTEIN"/>
    <property type="match status" value="1"/>
</dbReference>
<dbReference type="InterPro" id="IPR017972">
    <property type="entry name" value="Cyt_P450_CS"/>
</dbReference>
<dbReference type="GO" id="GO:0004497">
    <property type="term" value="F:monooxygenase activity"/>
    <property type="evidence" value="ECO:0007669"/>
    <property type="project" value="UniProtKB-KW"/>
</dbReference>
<dbReference type="InterPro" id="IPR001128">
    <property type="entry name" value="Cyt_P450"/>
</dbReference>
<evidence type="ECO:0000313" key="8">
    <source>
        <dbReference type="EMBL" id="KAA0039674.1"/>
    </source>
</evidence>
<dbReference type="GO" id="GO:0020037">
    <property type="term" value="F:heme binding"/>
    <property type="evidence" value="ECO:0007669"/>
    <property type="project" value="InterPro"/>
</dbReference>
<keyword evidence="5 6" id="KW-0349">Heme</keyword>
<dbReference type="PANTHER" id="PTHR47951:SF3">
    <property type="entry name" value="CYTOCHROME P450, FAMILY 706, SUBFAMILY A, POLYPEPTIDE 4"/>
    <property type="match status" value="1"/>
</dbReference>
<evidence type="ECO:0000256" key="7">
    <source>
        <dbReference type="SAM" id="Phobius"/>
    </source>
</evidence>
<accession>A0A5A7T876</accession>
<feature type="binding site" description="axial binding residue" evidence="5">
    <location>
        <position position="450"/>
    </location>
    <ligand>
        <name>heme</name>
        <dbReference type="ChEBI" id="CHEBI:30413"/>
    </ligand>
    <ligandPart>
        <name>Fe</name>
        <dbReference type="ChEBI" id="CHEBI:18248"/>
    </ligandPart>
</feature>
<evidence type="ECO:0000256" key="2">
    <source>
        <dbReference type="ARBA" id="ARBA00022723"/>
    </source>
</evidence>
<evidence type="ECO:0000256" key="6">
    <source>
        <dbReference type="RuleBase" id="RU000461"/>
    </source>
</evidence>
<evidence type="ECO:0000256" key="5">
    <source>
        <dbReference type="PIRSR" id="PIRSR602401-1"/>
    </source>
</evidence>
<dbReference type="PRINTS" id="PR00463">
    <property type="entry name" value="EP450I"/>
</dbReference>
<comment type="caution">
    <text evidence="8">The sequence shown here is derived from an EMBL/GenBank/DDBJ whole genome shotgun (WGS) entry which is preliminary data.</text>
</comment>
<comment type="similarity">
    <text evidence="1 6">Belongs to the cytochrome P450 family.</text>
</comment>
<dbReference type="GO" id="GO:0016705">
    <property type="term" value="F:oxidoreductase activity, acting on paired donors, with incorporation or reduction of molecular oxygen"/>
    <property type="evidence" value="ECO:0007669"/>
    <property type="project" value="InterPro"/>
</dbReference>
<dbReference type="InterPro" id="IPR002401">
    <property type="entry name" value="Cyt_P450_E_grp-I"/>
</dbReference>
<dbReference type="PRINTS" id="PR00385">
    <property type="entry name" value="P450"/>
</dbReference>
<feature type="transmembrane region" description="Helical" evidence="7">
    <location>
        <begin position="15"/>
        <end position="32"/>
    </location>
</feature>
<proteinExistence type="inferred from homology"/>
<dbReference type="FunFam" id="1.10.630.10:FF:000007">
    <property type="entry name" value="Cytochrome P450 76C4"/>
    <property type="match status" value="1"/>
</dbReference>
<keyword evidence="3 6" id="KW-0560">Oxidoreductase</keyword>
<evidence type="ECO:0000256" key="4">
    <source>
        <dbReference type="ARBA" id="ARBA00023004"/>
    </source>
</evidence>
<keyword evidence="2 5" id="KW-0479">Metal-binding</keyword>
<reference evidence="8 9" key="1">
    <citation type="submission" date="2019-08" db="EMBL/GenBank/DDBJ databases">
        <title>Draft genome sequences of two oriental melons (Cucumis melo L. var makuwa).</title>
        <authorList>
            <person name="Kwon S.-Y."/>
        </authorList>
    </citation>
    <scope>NUCLEOTIDE SEQUENCE [LARGE SCALE GENOMIC DNA]</scope>
    <source>
        <strain evidence="9">cv. SW 3</strain>
        <tissue evidence="8">Leaf</tissue>
    </source>
</reference>
<evidence type="ECO:0000313" key="9">
    <source>
        <dbReference type="Proteomes" id="UP000321393"/>
    </source>
</evidence>
<dbReference type="Pfam" id="PF00067">
    <property type="entry name" value="p450"/>
    <property type="match status" value="1"/>
</dbReference>
<sequence>MEDPTTNFFSIDQSHFFFTFLAALLIFLYLRLTRLRVPLPPGPRGVPLLGNLPFLDPELHTYFAQLSQKYGPIVKLQLGRKIGIIINSPSVVREVLKDHDVTFANRDVPHAGRAASYGGSDIVWTPYGPQWRMLRKVCVLKMLSNATLDSVYELRRREVRNTVAHLYARAGTRVNVGEQGFLTVFNVVTSMLWGGSVEGEQRDGLAAEFRETVSEMTELLGLPNVSDFFPSLARFDIQGIEKKMRELAPRFDSIFEKMIDQRLKINGKDEGESVKKNDFLQFLLQVKDDGESKTPLTMTHLKALLMDMVIGGTDTSSNTVEFAMAEMLKSPKTLKKAQQELVAVVGEDNIVEESHIHSLPYLKAVMKETLRLHPILPLLVPHCPSETAIVSNYTIPKGSRVFINVWAIQRDPKNWDNPLEFDPERFLNGKYDFSGNDFRYFPFGSGRRNCAGIAMAERMVMPPWPAAGRLPSIFIPQSPPHIRGFGQNLRPHETVFDNRDATVSARLCTYGGSDIVYSENEGDWKKLRKIFAPKMLSKANLDASYPLRMKSVMAMTCGGSGGLIGVDGTDLEAKFREVVDELMVLLGTPNLSDLFPVLGCLDLQGIARKMKRVCDEILNSGIEEQRKKGRNGLETKGF</sequence>
<dbReference type="CDD" id="cd11073">
    <property type="entry name" value="CYP76-like"/>
    <property type="match status" value="1"/>
</dbReference>
<dbReference type="GO" id="GO:0005506">
    <property type="term" value="F:iron ion binding"/>
    <property type="evidence" value="ECO:0007669"/>
    <property type="project" value="InterPro"/>
</dbReference>
<dbReference type="Proteomes" id="UP000321393">
    <property type="component" value="Unassembled WGS sequence"/>
</dbReference>
<evidence type="ECO:0000256" key="3">
    <source>
        <dbReference type="ARBA" id="ARBA00023002"/>
    </source>
</evidence>
<evidence type="ECO:0000256" key="1">
    <source>
        <dbReference type="ARBA" id="ARBA00010617"/>
    </source>
</evidence>
<dbReference type="SUPFAM" id="SSF48264">
    <property type="entry name" value="Cytochrome P450"/>
    <property type="match status" value="2"/>
</dbReference>
<keyword evidence="4 5" id="KW-0408">Iron</keyword>